<dbReference type="Pfam" id="PF01535">
    <property type="entry name" value="PPR"/>
    <property type="match status" value="7"/>
</dbReference>
<proteinExistence type="predicted"/>
<sequence length="689" mass="76160">MDLKHIAAALRHCGRIQAVKHGKSFHSHLIKTGFCHNVYAANNLMSMYVDFACLYDAHKLFDETPDKNIVTWTTMVSAQSNSGQPLQAIKLYKQMIDSKSERPNGFMYSVALKACSHVGDLELGRLIHRRISRENLEDDIVLMNTLLDMYVKCGSLRDARQVFDGILLAANTTSWNTIISGYSKERLMEEAMDLFYQMPDPNAASWNSIIAGFANNGSLLALQFVCLMHQQGLNLDEFTVPCALRTCSYVGSLAMGKQIHCYVLKSGFEPSCFTLSALVDMYSNCYSLDEAITLFSQYSGCKAEIGVNLVLWNSMLSGYIINEQNRAAVNMLLQIHRSGASMDSYTLSSALKVCINLLNFRLGIQVHGLVVTSGYELDYVVGSIIVDLYAKLGNIKVAFDLFYRLPKNDIVAWSGLIMGCAKMGLYPLAVSLFKDMINLGVAVDQYVTSHVLKICSILTSLGGGKQVHAFCIKRGYETDGVTITALIDMYSKCGEIEAGLALFKCIPDKDVVCWTGIIVGCGQNGKAKEAIEFFQLMVQAGLKPNEVTFLGVLTACRHAGLAEEAWTIFESMKLNYGLKPHFEHYYCMIDLLGQAGCFKEAEELIAVMPFKPDKTIWSSMLGACVTHKKTKLVGTIAQNLLAEYPDDPAIHVMLSNAYATMGMWDSLSIVRKAGKTLGTKEAGMSWIEV</sequence>
<feature type="repeat" description="PPR" evidence="2">
    <location>
        <begin position="409"/>
        <end position="443"/>
    </location>
</feature>
<dbReference type="GO" id="GO:0003723">
    <property type="term" value="F:RNA binding"/>
    <property type="evidence" value="ECO:0007669"/>
    <property type="project" value="InterPro"/>
</dbReference>
<feature type="repeat" description="PPR" evidence="2">
    <location>
        <begin position="171"/>
        <end position="205"/>
    </location>
</feature>
<dbReference type="Gene3D" id="1.25.40.10">
    <property type="entry name" value="Tetratricopeptide repeat domain"/>
    <property type="match status" value="5"/>
</dbReference>
<organism evidence="3">
    <name type="scientific">Rhizophora mucronata</name>
    <name type="common">Asiatic mangrove</name>
    <dbReference type="NCBI Taxonomy" id="61149"/>
    <lineage>
        <taxon>Eukaryota</taxon>
        <taxon>Viridiplantae</taxon>
        <taxon>Streptophyta</taxon>
        <taxon>Embryophyta</taxon>
        <taxon>Tracheophyta</taxon>
        <taxon>Spermatophyta</taxon>
        <taxon>Magnoliopsida</taxon>
        <taxon>eudicotyledons</taxon>
        <taxon>Gunneridae</taxon>
        <taxon>Pentapetalae</taxon>
        <taxon>rosids</taxon>
        <taxon>fabids</taxon>
        <taxon>Malpighiales</taxon>
        <taxon>Rhizophoraceae</taxon>
        <taxon>Rhizophora</taxon>
    </lineage>
</organism>
<evidence type="ECO:0000256" key="1">
    <source>
        <dbReference type="ARBA" id="ARBA00022737"/>
    </source>
</evidence>
<dbReference type="AlphaFoldDB" id="A0A2P2IX23"/>
<dbReference type="InterPro" id="IPR002885">
    <property type="entry name" value="PPR_rpt"/>
</dbReference>
<dbReference type="InterPro" id="IPR046960">
    <property type="entry name" value="PPR_At4g14850-like_plant"/>
</dbReference>
<dbReference type="NCBIfam" id="TIGR00756">
    <property type="entry name" value="PPR"/>
    <property type="match status" value="4"/>
</dbReference>
<dbReference type="Pfam" id="PF13041">
    <property type="entry name" value="PPR_2"/>
    <property type="match status" value="1"/>
</dbReference>
<dbReference type="FunFam" id="1.25.40.10:FF:002091">
    <property type="entry name" value="Pentatricopeptide repeat-containing protein At4g08210"/>
    <property type="match status" value="1"/>
</dbReference>
<evidence type="ECO:0000256" key="2">
    <source>
        <dbReference type="PROSITE-ProRule" id="PRU00708"/>
    </source>
</evidence>
<dbReference type="FunFam" id="1.25.40.10:FF:000285">
    <property type="entry name" value="Pentatricopeptide repeat-containing protein, chloroplastic"/>
    <property type="match status" value="1"/>
</dbReference>
<dbReference type="PROSITE" id="PS51375">
    <property type="entry name" value="PPR"/>
    <property type="match status" value="4"/>
</dbReference>
<feature type="repeat" description="PPR" evidence="2">
    <location>
        <begin position="510"/>
        <end position="544"/>
    </location>
</feature>
<dbReference type="InterPro" id="IPR011990">
    <property type="entry name" value="TPR-like_helical_dom_sf"/>
</dbReference>
<dbReference type="PANTHER" id="PTHR24015">
    <property type="entry name" value="OS07G0578800 PROTEIN-RELATED"/>
    <property type="match status" value="1"/>
</dbReference>
<evidence type="ECO:0000313" key="3">
    <source>
        <dbReference type="EMBL" id="MBW85747.1"/>
    </source>
</evidence>
<dbReference type="PANTHER" id="PTHR24015:SF97">
    <property type="entry name" value="OS03G0235200 PROTEIN"/>
    <property type="match status" value="1"/>
</dbReference>
<feature type="repeat" description="PPR" evidence="2">
    <location>
        <begin position="68"/>
        <end position="102"/>
    </location>
</feature>
<protein>
    <submittedName>
        <fullName evidence="3">Uncharacterized protein MANES_18G074100</fullName>
    </submittedName>
</protein>
<keyword evidence="1" id="KW-0677">Repeat</keyword>
<dbReference type="FunFam" id="1.25.40.10:FF:000243">
    <property type="entry name" value="Pentatricopeptide repeat-containing protein chloroplastic"/>
    <property type="match status" value="1"/>
</dbReference>
<reference evidence="3" key="1">
    <citation type="submission" date="2018-02" db="EMBL/GenBank/DDBJ databases">
        <title>Rhizophora mucronata_Transcriptome.</title>
        <authorList>
            <person name="Meera S.P."/>
            <person name="Sreeshan A."/>
            <person name="Augustine A."/>
        </authorList>
    </citation>
    <scope>NUCLEOTIDE SEQUENCE</scope>
    <source>
        <tissue evidence="3">Leaf</tissue>
    </source>
</reference>
<name>A0A2P2IX23_RHIMU</name>
<dbReference type="EMBL" id="GGEC01005264">
    <property type="protein sequence ID" value="MBW85747.1"/>
    <property type="molecule type" value="Transcribed_RNA"/>
</dbReference>
<accession>A0A2P2IX23</accession>
<dbReference type="GO" id="GO:0009451">
    <property type="term" value="P:RNA modification"/>
    <property type="evidence" value="ECO:0007669"/>
    <property type="project" value="InterPro"/>
</dbReference>